<comment type="caution">
    <text evidence="1">The sequence shown here is derived from an EMBL/GenBank/DDBJ whole genome shotgun (WGS) entry which is preliminary data.</text>
</comment>
<gene>
    <name evidence="1" type="ORF">EVAR_21727_1</name>
</gene>
<reference evidence="1 2" key="1">
    <citation type="journal article" date="2019" name="Commun. Biol.">
        <title>The bagworm genome reveals a unique fibroin gene that provides high tensile strength.</title>
        <authorList>
            <person name="Kono N."/>
            <person name="Nakamura H."/>
            <person name="Ohtoshi R."/>
            <person name="Tomita M."/>
            <person name="Numata K."/>
            <person name="Arakawa K."/>
        </authorList>
    </citation>
    <scope>NUCLEOTIDE SEQUENCE [LARGE SCALE GENOMIC DNA]</scope>
</reference>
<keyword evidence="2" id="KW-1185">Reference proteome</keyword>
<evidence type="ECO:0000313" key="1">
    <source>
        <dbReference type="EMBL" id="GBP46571.1"/>
    </source>
</evidence>
<dbReference type="AlphaFoldDB" id="A0A4C1W680"/>
<sequence length="121" mass="13957">MDVNYTCAVFSNECGRNCRPIEIVLHLFRLRYLRKDTCCNIKTQKEHDTPTEYTRNLAASTVTFRPVNEGSGSPLLLKSDIDILSKSFRGPFVLPSDILVLKDSKFKKKKFLKNRQHTDFS</sequence>
<dbReference type="Proteomes" id="UP000299102">
    <property type="component" value="Unassembled WGS sequence"/>
</dbReference>
<name>A0A4C1W680_EUMVA</name>
<evidence type="ECO:0000313" key="2">
    <source>
        <dbReference type="Proteomes" id="UP000299102"/>
    </source>
</evidence>
<proteinExistence type="predicted"/>
<organism evidence="1 2">
    <name type="scientific">Eumeta variegata</name>
    <name type="common">Bagworm moth</name>
    <name type="synonym">Eumeta japonica</name>
    <dbReference type="NCBI Taxonomy" id="151549"/>
    <lineage>
        <taxon>Eukaryota</taxon>
        <taxon>Metazoa</taxon>
        <taxon>Ecdysozoa</taxon>
        <taxon>Arthropoda</taxon>
        <taxon>Hexapoda</taxon>
        <taxon>Insecta</taxon>
        <taxon>Pterygota</taxon>
        <taxon>Neoptera</taxon>
        <taxon>Endopterygota</taxon>
        <taxon>Lepidoptera</taxon>
        <taxon>Glossata</taxon>
        <taxon>Ditrysia</taxon>
        <taxon>Tineoidea</taxon>
        <taxon>Psychidae</taxon>
        <taxon>Oiketicinae</taxon>
        <taxon>Eumeta</taxon>
    </lineage>
</organism>
<accession>A0A4C1W680</accession>
<dbReference type="EMBL" id="BGZK01000486">
    <property type="protein sequence ID" value="GBP46571.1"/>
    <property type="molecule type" value="Genomic_DNA"/>
</dbReference>
<protein>
    <submittedName>
        <fullName evidence="1">Uncharacterized protein</fullName>
    </submittedName>
</protein>